<organism evidence="1 2">
    <name type="scientific">Spiroplasma litorale</name>
    <dbReference type="NCBI Taxonomy" id="216942"/>
    <lineage>
        <taxon>Bacteria</taxon>
        <taxon>Bacillati</taxon>
        <taxon>Mycoplasmatota</taxon>
        <taxon>Mollicutes</taxon>
        <taxon>Entomoplasmatales</taxon>
        <taxon>Spiroplasmataceae</taxon>
        <taxon>Spiroplasma</taxon>
    </lineage>
</organism>
<evidence type="ECO:0000313" key="1">
    <source>
        <dbReference type="EMBL" id="AKX34330.1"/>
    </source>
</evidence>
<dbReference type="RefSeq" id="WP_075058421.1">
    <property type="nucleotide sequence ID" value="NZ_CP012357.1"/>
</dbReference>
<dbReference type="Proteomes" id="UP000067476">
    <property type="component" value="Chromosome"/>
</dbReference>
<gene>
    <name evidence="1" type="ORF">SLITO_v1c07050</name>
</gene>
<name>A0A0K1W1Y9_9MOLU</name>
<keyword evidence="2" id="KW-1185">Reference proteome</keyword>
<protein>
    <submittedName>
        <fullName evidence="1">Uncharacterized protein</fullName>
    </submittedName>
</protein>
<proteinExistence type="predicted"/>
<evidence type="ECO:0000313" key="2">
    <source>
        <dbReference type="Proteomes" id="UP000067476"/>
    </source>
</evidence>
<reference evidence="1 2" key="1">
    <citation type="journal article" date="2015" name="Genome Announc.">
        <title>Complete Genome Sequence of Spiroplasma litorale TN-1T (DSM 21781), a Bacterium Isolated from a Green-Eyed Horsefly (Tabanus nigrovittatus).</title>
        <authorList>
            <person name="Lo W.S."/>
            <person name="Lai Y.C."/>
            <person name="Lien Y.W."/>
            <person name="Wang T.H."/>
            <person name="Kuo C.H."/>
        </authorList>
    </citation>
    <scope>NUCLEOTIDE SEQUENCE [LARGE SCALE GENOMIC DNA]</scope>
    <source>
        <strain evidence="1 2">TN-1</strain>
    </source>
</reference>
<dbReference type="AlphaFoldDB" id="A0A0K1W1Y9"/>
<dbReference type="KEGG" id="sll:SLITO_v1c07050"/>
<dbReference type="STRING" id="216942.SLITO_v1c07050"/>
<accession>A0A0K1W1Y9</accession>
<sequence>MDVNALTYNELGKLSFKDDDTDKVKLYEICTKLFQKNPYFPIARSDVEGKYENIYSFEILGGTTIKFKALEGNKLFTGETKLTYERTSS</sequence>
<dbReference type="PATRIC" id="fig|216942.3.peg.715"/>
<dbReference type="EMBL" id="CP012357">
    <property type="protein sequence ID" value="AKX34330.1"/>
    <property type="molecule type" value="Genomic_DNA"/>
</dbReference>